<organism evidence="3 4">
    <name type="scientific">Hebeloma cylindrosporum</name>
    <dbReference type="NCBI Taxonomy" id="76867"/>
    <lineage>
        <taxon>Eukaryota</taxon>
        <taxon>Fungi</taxon>
        <taxon>Dikarya</taxon>
        <taxon>Basidiomycota</taxon>
        <taxon>Agaricomycotina</taxon>
        <taxon>Agaricomycetes</taxon>
        <taxon>Agaricomycetidae</taxon>
        <taxon>Agaricales</taxon>
        <taxon>Agaricineae</taxon>
        <taxon>Hymenogastraceae</taxon>
        <taxon>Hebeloma</taxon>
    </lineage>
</organism>
<evidence type="ECO:0000256" key="2">
    <source>
        <dbReference type="SAM" id="Phobius"/>
    </source>
</evidence>
<keyword evidence="2" id="KW-0472">Membrane</keyword>
<evidence type="ECO:0000256" key="1">
    <source>
        <dbReference type="SAM" id="MobiDB-lite"/>
    </source>
</evidence>
<evidence type="ECO:0000313" key="4">
    <source>
        <dbReference type="Proteomes" id="UP000053424"/>
    </source>
</evidence>
<dbReference type="OrthoDB" id="73901at2759"/>
<accession>A0A0C3CUH3</accession>
<dbReference type="AlphaFoldDB" id="A0A0C3CUH3"/>
<name>A0A0C3CUH3_HEBCY</name>
<protein>
    <recommendedName>
        <fullName evidence="5">Copper transporter</fullName>
    </recommendedName>
</protein>
<feature type="region of interest" description="Disordered" evidence="1">
    <location>
        <begin position="212"/>
        <end position="235"/>
    </location>
</feature>
<evidence type="ECO:0008006" key="5">
    <source>
        <dbReference type="Google" id="ProtNLM"/>
    </source>
</evidence>
<keyword evidence="4" id="KW-1185">Reference proteome</keyword>
<dbReference type="EMBL" id="KN831769">
    <property type="protein sequence ID" value="KIM47541.1"/>
    <property type="molecule type" value="Genomic_DNA"/>
</dbReference>
<feature type="compositionally biased region" description="Basic and acidic residues" evidence="1">
    <location>
        <begin position="184"/>
        <end position="202"/>
    </location>
</feature>
<dbReference type="HOGENOM" id="CLU_102614_0_0_1"/>
<sequence>MAFEPHLHWSFREEHVLLPSLVLNSFWSFLLACLLVIFICLTERFLTILLEKQWSPHMFKLSRIYLALWRTALYAFVTFLRLSYMLIAMTYHLGLILTIVISLSTAQFVIEFQALPKPAHSLPRNTHDTVNQPLLSREERVYPLKTVQTRPRSKSKPDDIFIHPTDSNIARADAVAQELGISGDTERVKGHSYPKDEPAWEIGKGRDVARELLGPKKKTPSQGSFYIGDDSESDS</sequence>
<keyword evidence="2" id="KW-0812">Transmembrane</keyword>
<feature type="transmembrane region" description="Helical" evidence="2">
    <location>
        <begin position="93"/>
        <end position="115"/>
    </location>
</feature>
<feature type="transmembrane region" description="Helical" evidence="2">
    <location>
        <begin position="26"/>
        <end position="46"/>
    </location>
</feature>
<dbReference type="Proteomes" id="UP000053424">
    <property type="component" value="Unassembled WGS sequence"/>
</dbReference>
<feature type="transmembrane region" description="Helical" evidence="2">
    <location>
        <begin position="67"/>
        <end position="87"/>
    </location>
</feature>
<reference evidence="3 4" key="1">
    <citation type="submission" date="2014-04" db="EMBL/GenBank/DDBJ databases">
        <authorList>
            <consortium name="DOE Joint Genome Institute"/>
            <person name="Kuo A."/>
            <person name="Gay G."/>
            <person name="Dore J."/>
            <person name="Kohler A."/>
            <person name="Nagy L.G."/>
            <person name="Floudas D."/>
            <person name="Copeland A."/>
            <person name="Barry K.W."/>
            <person name="Cichocki N."/>
            <person name="Veneault-Fourrey C."/>
            <person name="LaButti K."/>
            <person name="Lindquist E.A."/>
            <person name="Lipzen A."/>
            <person name="Lundell T."/>
            <person name="Morin E."/>
            <person name="Murat C."/>
            <person name="Sun H."/>
            <person name="Tunlid A."/>
            <person name="Henrissat B."/>
            <person name="Grigoriev I.V."/>
            <person name="Hibbett D.S."/>
            <person name="Martin F."/>
            <person name="Nordberg H.P."/>
            <person name="Cantor M.N."/>
            <person name="Hua S.X."/>
        </authorList>
    </citation>
    <scope>NUCLEOTIDE SEQUENCE [LARGE SCALE GENOMIC DNA]</scope>
    <source>
        <strain evidence="4">h7</strain>
    </source>
</reference>
<reference evidence="4" key="2">
    <citation type="submission" date="2015-01" db="EMBL/GenBank/DDBJ databases">
        <title>Evolutionary Origins and Diversification of the Mycorrhizal Mutualists.</title>
        <authorList>
            <consortium name="DOE Joint Genome Institute"/>
            <consortium name="Mycorrhizal Genomics Consortium"/>
            <person name="Kohler A."/>
            <person name="Kuo A."/>
            <person name="Nagy L.G."/>
            <person name="Floudas D."/>
            <person name="Copeland A."/>
            <person name="Barry K.W."/>
            <person name="Cichocki N."/>
            <person name="Veneault-Fourrey C."/>
            <person name="LaButti K."/>
            <person name="Lindquist E.A."/>
            <person name="Lipzen A."/>
            <person name="Lundell T."/>
            <person name="Morin E."/>
            <person name="Murat C."/>
            <person name="Riley R."/>
            <person name="Ohm R."/>
            <person name="Sun H."/>
            <person name="Tunlid A."/>
            <person name="Henrissat B."/>
            <person name="Grigoriev I.V."/>
            <person name="Hibbett D.S."/>
            <person name="Martin F."/>
        </authorList>
    </citation>
    <scope>NUCLEOTIDE SEQUENCE [LARGE SCALE GENOMIC DNA]</scope>
    <source>
        <strain evidence="4">h7</strain>
    </source>
</reference>
<gene>
    <name evidence="3" type="ORF">M413DRAFT_62474</name>
</gene>
<proteinExistence type="predicted"/>
<feature type="region of interest" description="Disordered" evidence="1">
    <location>
        <begin position="183"/>
        <end position="202"/>
    </location>
</feature>
<keyword evidence="2" id="KW-1133">Transmembrane helix</keyword>
<evidence type="ECO:0000313" key="3">
    <source>
        <dbReference type="EMBL" id="KIM47541.1"/>
    </source>
</evidence>